<dbReference type="GO" id="GO:0007264">
    <property type="term" value="P:small GTPase-mediated signal transduction"/>
    <property type="evidence" value="ECO:0007669"/>
    <property type="project" value="InterPro"/>
</dbReference>
<dbReference type="Gene3D" id="3.30.519.10">
    <property type="entry name" value="Guanine Nucleotide Dissociation Inhibitor, domain 2"/>
    <property type="match status" value="1"/>
</dbReference>
<dbReference type="Proteomes" id="UP000001072">
    <property type="component" value="Unassembled WGS sequence"/>
</dbReference>
<dbReference type="PRINTS" id="PR00891">
    <property type="entry name" value="RABGDIREP"/>
</dbReference>
<reference evidence="4" key="1">
    <citation type="journal article" date="2011" name="Proc. Natl. Acad. Sci. U.S.A.">
        <title>Obligate biotrophy features unraveled by the genomic analysis of rust fungi.</title>
        <authorList>
            <person name="Duplessis S."/>
            <person name="Cuomo C.A."/>
            <person name="Lin Y.-C."/>
            <person name="Aerts A."/>
            <person name="Tisserant E."/>
            <person name="Veneault-Fourrey C."/>
            <person name="Joly D.L."/>
            <person name="Hacquard S."/>
            <person name="Amselem J."/>
            <person name="Cantarel B.L."/>
            <person name="Chiu R."/>
            <person name="Coutinho P.M."/>
            <person name="Feau N."/>
            <person name="Field M."/>
            <person name="Frey P."/>
            <person name="Gelhaye E."/>
            <person name="Goldberg J."/>
            <person name="Grabherr M.G."/>
            <person name="Kodira C.D."/>
            <person name="Kohler A."/>
            <person name="Kuees U."/>
            <person name="Lindquist E.A."/>
            <person name="Lucas S.M."/>
            <person name="Mago R."/>
            <person name="Mauceli E."/>
            <person name="Morin E."/>
            <person name="Murat C."/>
            <person name="Pangilinan J.L."/>
            <person name="Park R."/>
            <person name="Pearson M."/>
            <person name="Quesneville H."/>
            <person name="Rouhier N."/>
            <person name="Sakthikumar S."/>
            <person name="Salamov A.A."/>
            <person name="Schmutz J."/>
            <person name="Selles B."/>
            <person name="Shapiro H."/>
            <person name="Tanguay P."/>
            <person name="Tuskan G.A."/>
            <person name="Henrissat B."/>
            <person name="Van de Peer Y."/>
            <person name="Rouze P."/>
            <person name="Ellis J.G."/>
            <person name="Dodds P.N."/>
            <person name="Schein J.E."/>
            <person name="Zhong S."/>
            <person name="Hamelin R.C."/>
            <person name="Grigoriev I.V."/>
            <person name="Szabo L.J."/>
            <person name="Martin F."/>
        </authorList>
    </citation>
    <scope>NUCLEOTIDE SEQUENCE [LARGE SCALE GENOMIC DNA]</scope>
    <source>
        <strain evidence="4">98AG31 / pathotype 3-4-7</strain>
    </source>
</reference>
<dbReference type="Gene3D" id="1.10.405.10">
    <property type="entry name" value="Guanine Nucleotide Dissociation Inhibitor, domain 1"/>
    <property type="match status" value="1"/>
</dbReference>
<feature type="compositionally biased region" description="Basic and acidic residues" evidence="2">
    <location>
        <begin position="542"/>
        <end position="578"/>
    </location>
</feature>
<dbReference type="OrthoDB" id="2503308at2759"/>
<dbReference type="STRING" id="747676.F4RMI9"/>
<dbReference type="InterPro" id="IPR036188">
    <property type="entry name" value="FAD/NAD-bd_sf"/>
</dbReference>
<dbReference type="GO" id="GO:0005634">
    <property type="term" value="C:nucleus"/>
    <property type="evidence" value="ECO:0007669"/>
    <property type="project" value="TreeGrafter"/>
</dbReference>
<dbReference type="EMBL" id="GL883108">
    <property type="protein sequence ID" value="EGG06433.1"/>
    <property type="molecule type" value="Genomic_DNA"/>
</dbReference>
<proteinExistence type="inferred from homology"/>
<organism evidence="4">
    <name type="scientific">Melampsora larici-populina (strain 98AG31 / pathotype 3-4-7)</name>
    <name type="common">Poplar leaf rust fungus</name>
    <dbReference type="NCBI Taxonomy" id="747676"/>
    <lineage>
        <taxon>Eukaryota</taxon>
        <taxon>Fungi</taxon>
        <taxon>Dikarya</taxon>
        <taxon>Basidiomycota</taxon>
        <taxon>Pucciniomycotina</taxon>
        <taxon>Pucciniomycetes</taxon>
        <taxon>Pucciniales</taxon>
        <taxon>Melampsoraceae</taxon>
        <taxon>Melampsora</taxon>
    </lineage>
</organism>
<protein>
    <submittedName>
        <fullName evidence="3">Uncharacterized protein</fullName>
    </submittedName>
</protein>
<dbReference type="GO" id="GO:0005829">
    <property type="term" value="C:cytosol"/>
    <property type="evidence" value="ECO:0007669"/>
    <property type="project" value="TreeGrafter"/>
</dbReference>
<sequence>MKKSSQVAIRILVDRIFFEFCTSATYHQCLEFILIATQNGFSIHQFPDCNSQWWKGLHRESSIAPNMVRANRYNFSKTLVEVAKRSMSQRRERRMKEEYQTLIIGTGLTESILSSSLDSTSILQIDPNPLYGSINWSTLSIPQIIQWSTQSEPSNQFINLTSHYSEQIKETIDSKQIKYHLNLIPTLLFTKSKLIDHFIQTGSSNSISFQLLNQFYFLDSKRKELVSLPSSKHDLFNSDLSLINKRKLVKLFQIVLNDSNQTQDQDENTPQPEPNVPQDESLHSFLASKPYEFPTSLISQLSALSLSPLKSTESSKQHSIQRIQTLLNSIGRYGNSNGSASSFLISQYGGTGEWIESMIRSSAIQKGATQIIGRRINSLRKTRKGWSIQVEDLERNEVLEFGAERLVIGVDHLDLLKDYQIGKPKLAYMIHRSVVLVESMGLNWDLDAMEIKHTLIVIDSETHGNPIQVLIIGSSSECCPDNQVIIYLSTVSNEISKNENPEEMLGPVLDLILRPTVEPLMKLFYTQQVFHHIKTGDFQDIDHQNEDHQDKDEQDKEHQDKEYQNKDDQDKDDEEKKMVVLNNWPEEIEDSGLGRLSEWVYEYVEKVMKDEFSKDVHTDNVEE</sequence>
<dbReference type="HOGENOM" id="CLU_438774_0_0_1"/>
<comment type="similarity">
    <text evidence="1">Belongs to the Rab GDI family.</text>
</comment>
<dbReference type="GeneID" id="18934252"/>
<evidence type="ECO:0000256" key="1">
    <source>
        <dbReference type="ARBA" id="ARBA00005593"/>
    </source>
</evidence>
<gene>
    <name evidence="3" type="ORF">MELLADRAFT_86649</name>
</gene>
<dbReference type="Gene3D" id="3.50.50.60">
    <property type="entry name" value="FAD/NAD(P)-binding domain"/>
    <property type="match status" value="1"/>
</dbReference>
<accession>F4RMI9</accession>
<dbReference type="Pfam" id="PF00996">
    <property type="entry name" value="GDI"/>
    <property type="match status" value="1"/>
</dbReference>
<dbReference type="PANTHER" id="PTHR11787:SF4">
    <property type="entry name" value="CHM, RAB ESCORT PROTEIN 1"/>
    <property type="match status" value="1"/>
</dbReference>
<dbReference type="GO" id="GO:0005092">
    <property type="term" value="F:GDP-dissociation inhibitor activity"/>
    <property type="evidence" value="ECO:0007669"/>
    <property type="project" value="InterPro"/>
</dbReference>
<dbReference type="RefSeq" id="XP_007410267.1">
    <property type="nucleotide sequence ID" value="XM_007410205.1"/>
</dbReference>
<name>F4RMI9_MELLP</name>
<dbReference type="KEGG" id="mlr:MELLADRAFT_86649"/>
<feature type="region of interest" description="Disordered" evidence="2">
    <location>
        <begin position="542"/>
        <end position="584"/>
    </location>
</feature>
<evidence type="ECO:0000313" key="4">
    <source>
        <dbReference type="Proteomes" id="UP000001072"/>
    </source>
</evidence>
<dbReference type="SUPFAM" id="SSF51905">
    <property type="entry name" value="FAD/NAD(P)-binding domain"/>
    <property type="match status" value="1"/>
</dbReference>
<feature type="region of interest" description="Disordered" evidence="2">
    <location>
        <begin position="260"/>
        <end position="280"/>
    </location>
</feature>
<dbReference type="GO" id="GO:0005968">
    <property type="term" value="C:Rab-protein geranylgeranyltransferase complex"/>
    <property type="evidence" value="ECO:0007669"/>
    <property type="project" value="TreeGrafter"/>
</dbReference>
<dbReference type="InParanoid" id="F4RMI9"/>
<dbReference type="AlphaFoldDB" id="F4RMI9"/>
<dbReference type="SUPFAM" id="SSF54373">
    <property type="entry name" value="FAD-linked reductases, C-terminal domain"/>
    <property type="match status" value="1"/>
</dbReference>
<dbReference type="eggNOG" id="KOG1439">
    <property type="taxonomic scope" value="Eukaryota"/>
</dbReference>
<evidence type="ECO:0000256" key="2">
    <source>
        <dbReference type="SAM" id="MobiDB-lite"/>
    </source>
</evidence>
<keyword evidence="4" id="KW-1185">Reference proteome</keyword>
<evidence type="ECO:0000313" key="3">
    <source>
        <dbReference type="EMBL" id="EGG06433.1"/>
    </source>
</evidence>
<dbReference type="PANTHER" id="PTHR11787">
    <property type="entry name" value="RAB GDP-DISSOCIATION INHIBITOR"/>
    <property type="match status" value="1"/>
</dbReference>
<dbReference type="GO" id="GO:0016192">
    <property type="term" value="P:vesicle-mediated transport"/>
    <property type="evidence" value="ECO:0007669"/>
    <property type="project" value="TreeGrafter"/>
</dbReference>
<dbReference type="InterPro" id="IPR018203">
    <property type="entry name" value="GDP_dissociation_inhibitor"/>
</dbReference>
<dbReference type="VEuPathDB" id="FungiDB:MELLADRAFT_86649"/>